<evidence type="ECO:0000256" key="4">
    <source>
        <dbReference type="ARBA" id="ARBA00022771"/>
    </source>
</evidence>
<dbReference type="PROSITE" id="PS50119">
    <property type="entry name" value="ZF_BBOX"/>
    <property type="match status" value="2"/>
</dbReference>
<evidence type="ECO:0000313" key="12">
    <source>
        <dbReference type="Proteomes" id="UP000541444"/>
    </source>
</evidence>
<organism evidence="11 12">
    <name type="scientific">Kingdonia uniflora</name>
    <dbReference type="NCBI Taxonomy" id="39325"/>
    <lineage>
        <taxon>Eukaryota</taxon>
        <taxon>Viridiplantae</taxon>
        <taxon>Streptophyta</taxon>
        <taxon>Embryophyta</taxon>
        <taxon>Tracheophyta</taxon>
        <taxon>Spermatophyta</taxon>
        <taxon>Magnoliopsida</taxon>
        <taxon>Ranunculales</taxon>
        <taxon>Circaeasteraceae</taxon>
        <taxon>Kingdonia</taxon>
    </lineage>
</organism>
<sequence length="363" mass="40713">MDHPLSPPNCSTRVSPRLDSLFHPFAYLHPSSPFNRLREMLKEEAISRTRTRLCDSCRAAAGAVYCRTDTAYLCTGCDARIHQVASHHERVWVCEACENAPASITCKADAAVLCTTCDADIHSANPLAQRHHRVPIMPISGSCLAEEDDEDETSSWLLLNPIKNNGTLLEVDQYLDLGEYNSSSDHQMKNDVNDSVVPVQCGAATMVNEDYQQQKFALEMGYNETSNTEFSYTPPSLSHSVSFSSMDTSINVPDSMMTDILNSNSRPPKGTIDLFSSPTLQMAVTPQFTLMDREARVLRYREKRKTRKFEKTIRYASRKAYAETRPRIKGRFAKRTDAEIEVDHIFSTTVMTENGGYGIVPSF</sequence>
<evidence type="ECO:0000259" key="9">
    <source>
        <dbReference type="PROSITE" id="PS50119"/>
    </source>
</evidence>
<dbReference type="InterPro" id="IPR045281">
    <property type="entry name" value="CONSTANS-like"/>
</dbReference>
<comment type="subcellular location">
    <subcellularLocation>
        <location evidence="1 8">Nucleus</location>
    </subcellularLocation>
</comment>
<dbReference type="CDD" id="cd19821">
    <property type="entry name" value="Bbox1_BBX-like"/>
    <property type="match status" value="2"/>
</dbReference>
<dbReference type="GO" id="GO:0008270">
    <property type="term" value="F:zinc ion binding"/>
    <property type="evidence" value="ECO:0007669"/>
    <property type="project" value="UniProtKB-KW"/>
</dbReference>
<dbReference type="InterPro" id="IPR000315">
    <property type="entry name" value="Znf_B-box"/>
</dbReference>
<dbReference type="OrthoDB" id="153872at2759"/>
<dbReference type="InterPro" id="IPR049808">
    <property type="entry name" value="CONSTANS-like_Bbox1"/>
</dbReference>
<feature type="domain" description="CCT" evidence="10">
    <location>
        <begin position="293"/>
        <end position="335"/>
    </location>
</feature>
<dbReference type="PANTHER" id="PTHR31319:SF39">
    <property type="entry name" value="ZINC FINGER PROTEIN CONSTANS-LIKE 1"/>
    <property type="match status" value="1"/>
</dbReference>
<evidence type="ECO:0000313" key="11">
    <source>
        <dbReference type="EMBL" id="KAF6169084.1"/>
    </source>
</evidence>
<evidence type="ECO:0000256" key="5">
    <source>
        <dbReference type="ARBA" id="ARBA00022833"/>
    </source>
</evidence>
<feature type="domain" description="B box-type" evidence="9">
    <location>
        <begin position="49"/>
        <end position="93"/>
    </location>
</feature>
<evidence type="ECO:0000256" key="8">
    <source>
        <dbReference type="PROSITE-ProRule" id="PRU00357"/>
    </source>
</evidence>
<dbReference type="GO" id="GO:2000028">
    <property type="term" value="P:regulation of photoperiodism, flowering"/>
    <property type="evidence" value="ECO:0007669"/>
    <property type="project" value="TreeGrafter"/>
</dbReference>
<evidence type="ECO:0000256" key="3">
    <source>
        <dbReference type="ARBA" id="ARBA00022723"/>
    </source>
</evidence>
<evidence type="ECO:0000256" key="7">
    <source>
        <dbReference type="PROSITE-ProRule" id="PRU00024"/>
    </source>
</evidence>
<dbReference type="GO" id="GO:0003700">
    <property type="term" value="F:DNA-binding transcription factor activity"/>
    <property type="evidence" value="ECO:0007669"/>
    <property type="project" value="TreeGrafter"/>
</dbReference>
<dbReference type="EMBL" id="JACGCM010000671">
    <property type="protein sequence ID" value="KAF6169084.1"/>
    <property type="molecule type" value="Genomic_DNA"/>
</dbReference>
<comment type="caution">
    <text evidence="11">The sequence shown here is derived from an EMBL/GenBank/DDBJ whole genome shotgun (WGS) entry which is preliminary data.</text>
</comment>
<proteinExistence type="inferred from homology"/>
<dbReference type="SMART" id="SM00336">
    <property type="entry name" value="BBOX"/>
    <property type="match status" value="2"/>
</dbReference>
<accession>A0A7J7NQ34</accession>
<evidence type="ECO:0000256" key="1">
    <source>
        <dbReference type="ARBA" id="ARBA00004123"/>
    </source>
</evidence>
<keyword evidence="6 8" id="KW-0539">Nucleus</keyword>
<dbReference type="GO" id="GO:0005634">
    <property type="term" value="C:nucleus"/>
    <property type="evidence" value="ECO:0007669"/>
    <property type="project" value="UniProtKB-SubCell"/>
</dbReference>
<comment type="similarity">
    <text evidence="2">Belongs to the CONSTANS family.</text>
</comment>
<protein>
    <recommendedName>
        <fullName evidence="13">CONSTANS-like protein</fullName>
    </recommendedName>
</protein>
<gene>
    <name evidence="11" type="ORF">GIB67_038581</name>
</gene>
<dbReference type="PROSITE" id="PS51017">
    <property type="entry name" value="CCT"/>
    <property type="match status" value="1"/>
</dbReference>
<name>A0A7J7NQ34_9MAGN</name>
<dbReference type="PANTHER" id="PTHR31319">
    <property type="entry name" value="ZINC FINGER PROTEIN CONSTANS-LIKE 4"/>
    <property type="match status" value="1"/>
</dbReference>
<evidence type="ECO:0000256" key="2">
    <source>
        <dbReference type="ARBA" id="ARBA00010024"/>
    </source>
</evidence>
<keyword evidence="4 7" id="KW-0863">Zinc-finger</keyword>
<dbReference type="Proteomes" id="UP000541444">
    <property type="component" value="Unassembled WGS sequence"/>
</dbReference>
<keyword evidence="12" id="KW-1185">Reference proteome</keyword>
<dbReference type="GO" id="GO:0009909">
    <property type="term" value="P:regulation of flower development"/>
    <property type="evidence" value="ECO:0007669"/>
    <property type="project" value="InterPro"/>
</dbReference>
<dbReference type="Pfam" id="PF06203">
    <property type="entry name" value="CCT"/>
    <property type="match status" value="1"/>
</dbReference>
<evidence type="ECO:0008006" key="13">
    <source>
        <dbReference type="Google" id="ProtNLM"/>
    </source>
</evidence>
<dbReference type="Pfam" id="PF00643">
    <property type="entry name" value="zf-B_box"/>
    <property type="match status" value="1"/>
</dbReference>
<dbReference type="InterPro" id="IPR010402">
    <property type="entry name" value="CCT_domain"/>
</dbReference>
<evidence type="ECO:0000256" key="6">
    <source>
        <dbReference type="ARBA" id="ARBA00023242"/>
    </source>
</evidence>
<feature type="domain" description="B box-type" evidence="9">
    <location>
        <begin position="89"/>
        <end position="136"/>
    </location>
</feature>
<keyword evidence="5" id="KW-0862">Zinc</keyword>
<evidence type="ECO:0000259" key="10">
    <source>
        <dbReference type="PROSITE" id="PS51017"/>
    </source>
</evidence>
<keyword evidence="3" id="KW-0479">Metal-binding</keyword>
<reference evidence="11 12" key="1">
    <citation type="journal article" date="2020" name="IScience">
        <title>Genome Sequencing of the Endangered Kingdonia uniflora (Circaeasteraceae, Ranunculales) Reveals Potential Mechanisms of Evolutionary Specialization.</title>
        <authorList>
            <person name="Sun Y."/>
            <person name="Deng T."/>
            <person name="Zhang A."/>
            <person name="Moore M.J."/>
            <person name="Landis J.B."/>
            <person name="Lin N."/>
            <person name="Zhang H."/>
            <person name="Zhang X."/>
            <person name="Huang J."/>
            <person name="Zhang X."/>
            <person name="Sun H."/>
            <person name="Wang H."/>
        </authorList>
    </citation>
    <scope>NUCLEOTIDE SEQUENCE [LARGE SCALE GENOMIC DNA]</scope>
    <source>
        <strain evidence="11">TB1705</strain>
        <tissue evidence="11">Leaf</tissue>
    </source>
</reference>
<dbReference type="AlphaFoldDB" id="A0A7J7NQ34"/>